<keyword evidence="3" id="KW-1185">Reference proteome</keyword>
<feature type="compositionally biased region" description="Low complexity" evidence="1">
    <location>
        <begin position="128"/>
        <end position="157"/>
    </location>
</feature>
<feature type="region of interest" description="Disordered" evidence="1">
    <location>
        <begin position="40"/>
        <end position="90"/>
    </location>
</feature>
<dbReference type="OrthoDB" id="2162799at2759"/>
<evidence type="ECO:0000313" key="2">
    <source>
        <dbReference type="EMBL" id="KAJ2848918.1"/>
    </source>
</evidence>
<feature type="region of interest" description="Disordered" evidence="1">
    <location>
        <begin position="206"/>
        <end position="229"/>
    </location>
</feature>
<sequence>MEYTGWAETANTVVATLETALFGESFVDTGIATTAVSTSRKHARKANSDAMSDIEVPGSPVKRRRESGSTPPDARGSAKPTSKSRRISSALSNQFARSLSMAGSFSSSLRETTAYDHDLAASSTDMDSPMSSAFSLSTPSSTSSASSASAWPSSGLSMHPGNHHTNHEPSLFPSSTANKNGLVSEASADMLRDRVMKLPALAGRSIRAREKTRDNNLTPNSDSALGQSHSSLDIEFADSISPLRGSNRQRAHSSDGKENSFATLLKPLPHDPSYYTDDKIQLEIQQWALHQSRLTSQAPEEAIAALNQHIARLKELLPAILGNVEAKLYSSSTLHSDTLREFYRAALEMAAIGDWLGQRQFHLLPVVFPTLDRSLAQLKAIIRVARISEDMYELVHQMPLQFSESLGEMSNAFEELVYAKRSLYSDMLSQDGLSWKAMGIPIDAALLVRVRQVLSEICEQCLTRAAQVFERRARSTSACSREDISTDSLLNISHQVLHAAALCASLCGNSLPDLTPHVMFIVAESVLWSTNKLLSKGLQRHSSLAPSLYGKKLDSRALRLVQVCESLLKLLAYAKAILTTTGSPLEVVLGARHVDSTVLAACETLSTSLVDLSWSLAEIMAAYRENDKLSMPSGSVLLFAELLVKFARRVADFGASKSIFNIHQRICRMQNFGSEVIYNYIVEPYLVKNEEQLDRYFRQARAAAHRSTEKVSMSAYDKWVGYMQRVVSQSDTSATPAMPEQAESSGLGGLLKSVSQKVPQPSTAANYLASMAGISQKPQTDQPDPADKPSIASMLTSWAASFSAGSSSGISDQQRLQSIQTRKLQLQKLVSQLENSERTIINRRSAKPVDKPESSSPQTDASEFEDDAVMVGQPSAESSAGSNTHKETANSSAEPVDSKSQPAASTSSRRWFW</sequence>
<comment type="caution">
    <text evidence="2">The sequence shown here is derived from an EMBL/GenBank/DDBJ whole genome shotgun (WGS) entry which is preliminary data.</text>
</comment>
<feature type="compositionally biased region" description="Polar residues" evidence="1">
    <location>
        <begin position="215"/>
        <end position="229"/>
    </location>
</feature>
<feature type="region of interest" description="Disordered" evidence="1">
    <location>
        <begin position="124"/>
        <end position="179"/>
    </location>
</feature>
<feature type="compositionally biased region" description="Polar residues" evidence="1">
    <location>
        <begin position="875"/>
        <end position="913"/>
    </location>
</feature>
<evidence type="ECO:0000256" key="1">
    <source>
        <dbReference type="SAM" id="MobiDB-lite"/>
    </source>
</evidence>
<evidence type="ECO:0000313" key="3">
    <source>
        <dbReference type="Proteomes" id="UP001139887"/>
    </source>
</evidence>
<feature type="region of interest" description="Disordered" evidence="1">
    <location>
        <begin position="841"/>
        <end position="913"/>
    </location>
</feature>
<dbReference type="EMBL" id="JANBUW010000120">
    <property type="protein sequence ID" value="KAJ2848918.1"/>
    <property type="molecule type" value="Genomic_DNA"/>
</dbReference>
<dbReference type="Proteomes" id="UP001139887">
    <property type="component" value="Unassembled WGS sequence"/>
</dbReference>
<dbReference type="AlphaFoldDB" id="A0A9W8I697"/>
<organism evidence="2 3">
    <name type="scientific">Coemansia brasiliensis</name>
    <dbReference type="NCBI Taxonomy" id="2650707"/>
    <lineage>
        <taxon>Eukaryota</taxon>
        <taxon>Fungi</taxon>
        <taxon>Fungi incertae sedis</taxon>
        <taxon>Zoopagomycota</taxon>
        <taxon>Kickxellomycotina</taxon>
        <taxon>Kickxellomycetes</taxon>
        <taxon>Kickxellales</taxon>
        <taxon>Kickxellaceae</taxon>
        <taxon>Coemansia</taxon>
    </lineage>
</organism>
<reference evidence="2" key="1">
    <citation type="submission" date="2022-07" db="EMBL/GenBank/DDBJ databases">
        <title>Phylogenomic reconstructions and comparative analyses of Kickxellomycotina fungi.</title>
        <authorList>
            <person name="Reynolds N.K."/>
            <person name="Stajich J.E."/>
            <person name="Barry K."/>
            <person name="Grigoriev I.V."/>
            <person name="Crous P."/>
            <person name="Smith M.E."/>
        </authorList>
    </citation>
    <scope>NUCLEOTIDE SEQUENCE</scope>
    <source>
        <strain evidence="2">NRRL 1566</strain>
    </source>
</reference>
<name>A0A9W8I697_9FUNG</name>
<accession>A0A9W8I697</accession>
<protein>
    <submittedName>
        <fullName evidence="2">Uncharacterized protein</fullName>
    </submittedName>
</protein>
<proteinExistence type="predicted"/>
<gene>
    <name evidence="2" type="ORF">IWW36_002995</name>
</gene>